<dbReference type="EMBL" id="JAYMYQ010000007">
    <property type="protein sequence ID" value="KAK7320545.1"/>
    <property type="molecule type" value="Genomic_DNA"/>
</dbReference>
<dbReference type="PANTHER" id="PTHR24177:SF187">
    <property type="entry name" value="ANKYRIN REPEAT PROTEIN"/>
    <property type="match status" value="1"/>
</dbReference>
<proteinExistence type="predicted"/>
<evidence type="ECO:0000256" key="1">
    <source>
        <dbReference type="ARBA" id="ARBA00004413"/>
    </source>
</evidence>
<reference evidence="4 5" key="1">
    <citation type="submission" date="2024-01" db="EMBL/GenBank/DDBJ databases">
        <title>The genomes of 5 underutilized Papilionoideae crops provide insights into root nodulation and disease resistanc.</title>
        <authorList>
            <person name="Jiang F."/>
        </authorList>
    </citation>
    <scope>NUCLEOTIDE SEQUENCE [LARGE SCALE GENOMIC DNA]</scope>
    <source>
        <strain evidence="4">LVBAO_FW01</strain>
        <tissue evidence="4">Leaves</tissue>
    </source>
</reference>
<feature type="domain" description="PGG" evidence="3">
    <location>
        <begin position="582"/>
        <end position="692"/>
    </location>
</feature>
<dbReference type="InterPro" id="IPR026961">
    <property type="entry name" value="PGG_dom"/>
</dbReference>
<organism evidence="4 5">
    <name type="scientific">Canavalia gladiata</name>
    <name type="common">Sword bean</name>
    <name type="synonym">Dolichos gladiatus</name>
    <dbReference type="NCBI Taxonomy" id="3824"/>
    <lineage>
        <taxon>Eukaryota</taxon>
        <taxon>Viridiplantae</taxon>
        <taxon>Streptophyta</taxon>
        <taxon>Embryophyta</taxon>
        <taxon>Tracheophyta</taxon>
        <taxon>Spermatophyta</taxon>
        <taxon>Magnoliopsida</taxon>
        <taxon>eudicotyledons</taxon>
        <taxon>Gunneridae</taxon>
        <taxon>Pentapetalae</taxon>
        <taxon>rosids</taxon>
        <taxon>fabids</taxon>
        <taxon>Fabales</taxon>
        <taxon>Fabaceae</taxon>
        <taxon>Papilionoideae</taxon>
        <taxon>50 kb inversion clade</taxon>
        <taxon>NPAAA clade</taxon>
        <taxon>indigoferoid/millettioid clade</taxon>
        <taxon>Phaseoleae</taxon>
        <taxon>Canavalia</taxon>
    </lineage>
</organism>
<dbReference type="SUPFAM" id="SSF48403">
    <property type="entry name" value="Ankyrin repeat"/>
    <property type="match status" value="2"/>
</dbReference>
<dbReference type="Pfam" id="PF13962">
    <property type="entry name" value="PGG"/>
    <property type="match status" value="1"/>
</dbReference>
<keyword evidence="2" id="KW-1133">Transmembrane helix</keyword>
<dbReference type="GO" id="GO:0005886">
    <property type="term" value="C:plasma membrane"/>
    <property type="evidence" value="ECO:0007669"/>
    <property type="project" value="UniProtKB-SubCell"/>
</dbReference>
<evidence type="ECO:0000256" key="2">
    <source>
        <dbReference type="SAM" id="Phobius"/>
    </source>
</evidence>
<evidence type="ECO:0000313" key="4">
    <source>
        <dbReference type="EMBL" id="KAK7320545.1"/>
    </source>
</evidence>
<dbReference type="AlphaFoldDB" id="A0AAN9KMN9"/>
<keyword evidence="2" id="KW-0812">Transmembrane</keyword>
<gene>
    <name evidence="4" type="ORF">VNO77_30109</name>
</gene>
<comment type="subcellular location">
    <subcellularLocation>
        <location evidence="1">Cell membrane</location>
        <topology evidence="1">Peripheral membrane protein</topology>
        <orientation evidence="1">Cytoplasmic side</orientation>
    </subcellularLocation>
</comment>
<dbReference type="Gene3D" id="1.25.40.20">
    <property type="entry name" value="Ankyrin repeat-containing domain"/>
    <property type="match status" value="2"/>
</dbReference>
<feature type="transmembrane region" description="Helical" evidence="2">
    <location>
        <begin position="714"/>
        <end position="739"/>
    </location>
</feature>
<dbReference type="Proteomes" id="UP001367508">
    <property type="component" value="Unassembled WGS sequence"/>
</dbReference>
<protein>
    <recommendedName>
        <fullName evidence="3">PGG domain-containing protein</fullName>
    </recommendedName>
</protein>
<dbReference type="InterPro" id="IPR002110">
    <property type="entry name" value="Ankyrin_rpt"/>
</dbReference>
<feature type="transmembrane region" description="Helical" evidence="2">
    <location>
        <begin position="629"/>
        <end position="649"/>
    </location>
</feature>
<evidence type="ECO:0000259" key="3">
    <source>
        <dbReference type="Pfam" id="PF13962"/>
    </source>
</evidence>
<comment type="caution">
    <text evidence="4">The sequence shown here is derived from an EMBL/GenBank/DDBJ whole genome shotgun (WGS) entry which is preliminary data.</text>
</comment>
<feature type="transmembrane region" description="Helical" evidence="2">
    <location>
        <begin position="669"/>
        <end position="694"/>
    </location>
</feature>
<accession>A0AAN9KMN9</accession>
<dbReference type="InterPro" id="IPR036770">
    <property type="entry name" value="Ankyrin_rpt-contain_sf"/>
</dbReference>
<keyword evidence="5" id="KW-1185">Reference proteome</keyword>
<evidence type="ECO:0000313" key="5">
    <source>
        <dbReference type="Proteomes" id="UP001367508"/>
    </source>
</evidence>
<dbReference type="PANTHER" id="PTHR24177">
    <property type="entry name" value="CASKIN"/>
    <property type="match status" value="1"/>
</dbReference>
<dbReference type="SMART" id="SM00248">
    <property type="entry name" value="ANK"/>
    <property type="match status" value="6"/>
</dbReference>
<keyword evidence="2" id="KW-0472">Membrane</keyword>
<sequence length="746" mass="83058">MAGRDGDGDELPFISSLGSETAFEDVAEYALEGKWEKVIELYEKSVEANGVKVNESGGSALHVAVDLGEEEVANKLVKAIVSNEVGGIGGKIRGLEMEDEHGNSPLHVAASRGFARICKSIIGLNKDRMYLLSRRNIYGETPLFLAAINWQKQAFAYLSHISNHNVPLQDLVRNNGDTILHCAIAREYFDLAVIIVHYYDFLSTHKNKQGFTPLKVLATRPTAFKSASYLSWWRRILYHSILVEPLNPTRAMDSNLRKMVKDPNSDTVKCPENYGTLYDFFSEVLSVASLFGKIPPKKKQPDAENPANNNQSGFFPPNYETFHQFVSSAYVHILGLSGVELKEVRKTKKRHQWSGQLLEALMKRPYQAYTGGGGVPTGIDVDEDMYNVYSQWKQGETSGLGWLEEDEITKEGSEEERKAVPSASEDDIEKKINEKETTFLVAAKNGIIEMVNEILSRIPSVIHNTNLKKENVLLVAVMSRQPRVVECLKMRLESKPEVWNNLILAVDQDENTLLHLAAYAPSDDKAWQIAGSALQMMWDIKWFQYIKGLVPQHFYFRSDKEGKTAGEIFKEKHKVLIQESSEWLKETSESCSVVAALVAGVSFAAASAIPGGTNDDGKPILEGDAAFDVFAISSLVGLCFSVTGLIMFLTILTSRKEAKDFRKDLPLKLLLGLSSLFVSIAAMFISFCTGHVFLLSPRYRMVLYPIYAATSLPVTFYAVAQFPLYFDLLTAILVTVPLASDKGDNL</sequence>
<name>A0AAN9KMN9_CANGL</name>